<feature type="transmembrane region" description="Helical" evidence="2">
    <location>
        <begin position="102"/>
        <end position="122"/>
    </location>
</feature>
<dbReference type="KEGG" id="pcy:PCYB_002070"/>
<proteinExistence type="predicted"/>
<protein>
    <recommendedName>
        <fullName evidence="5">CYIR protein</fullName>
    </recommendedName>
</protein>
<reference evidence="3 4" key="1">
    <citation type="journal article" date="2012" name="Nat. Genet.">
        <title>Plasmodium cynomolgi genome sequences provide insight into Plasmodium vivax and the monkey malaria clade.</title>
        <authorList>
            <person name="Tachibana S."/>
            <person name="Sullivan S.A."/>
            <person name="Kawai S."/>
            <person name="Nakamura S."/>
            <person name="Kim H.R."/>
            <person name="Goto N."/>
            <person name="Arisue N."/>
            <person name="Palacpac N.M.Q."/>
            <person name="Honma H."/>
            <person name="Yagi M."/>
            <person name="Tougan T."/>
            <person name="Katakai Y."/>
            <person name="Kaneko O."/>
            <person name="Mita T."/>
            <person name="Kita K."/>
            <person name="Yasutomi Y."/>
            <person name="Sutton P.L."/>
            <person name="Shakhbatyan R."/>
            <person name="Horii T."/>
            <person name="Yasunaga T."/>
            <person name="Barnwell J.W."/>
            <person name="Escalante A.A."/>
            <person name="Carlton J.M."/>
            <person name="Tanabe K."/>
        </authorList>
    </citation>
    <scope>NUCLEOTIDE SEQUENCE [LARGE SCALE GENOMIC DNA]</scope>
    <source>
        <strain evidence="3 4">B</strain>
    </source>
</reference>
<dbReference type="VEuPathDB" id="PlasmoDB:PCYB_002070"/>
<dbReference type="InterPro" id="IPR008780">
    <property type="entry name" value="Plasmodium_Vir"/>
</dbReference>
<dbReference type="OrthoDB" id="389219at2759"/>
<evidence type="ECO:0000313" key="3">
    <source>
        <dbReference type="EMBL" id="GAB69458.1"/>
    </source>
</evidence>
<dbReference type="Proteomes" id="UP000006319">
    <property type="component" value="Unassembled WGS sequence"/>
</dbReference>
<evidence type="ECO:0000313" key="4">
    <source>
        <dbReference type="Proteomes" id="UP000006319"/>
    </source>
</evidence>
<dbReference type="Pfam" id="PF05795">
    <property type="entry name" value="Plasmodium_Vir"/>
    <property type="match status" value="1"/>
</dbReference>
<name>K6UNG2_PLACD</name>
<evidence type="ECO:0008006" key="5">
    <source>
        <dbReference type="Google" id="ProtNLM"/>
    </source>
</evidence>
<accession>K6UNG2</accession>
<dbReference type="EMBL" id="DF157180">
    <property type="protein sequence ID" value="GAB69458.1"/>
    <property type="molecule type" value="Genomic_DNA"/>
</dbReference>
<keyword evidence="2" id="KW-1133">Transmembrane helix</keyword>
<dbReference type="PhylomeDB" id="K6UNG2"/>
<gene>
    <name evidence="3" type="ORF">PCYB_002070</name>
</gene>
<dbReference type="GeneID" id="14696000"/>
<keyword evidence="4" id="KW-1185">Reference proteome</keyword>
<keyword evidence="2" id="KW-0812">Transmembrane</keyword>
<evidence type="ECO:0000256" key="1">
    <source>
        <dbReference type="SAM" id="MobiDB-lite"/>
    </source>
</evidence>
<sequence length="214" mass="24835">MNNVISNKEYCNYIDVSMKEYNLHQKNCEIENNSSICNEIIKYIIPHLKIRDDFIIKCDTEEASDTNTHNDQDLQHSPEQNPESVTDLLVPDSSNDGKSTRAIISASFAGTVGFLFLLYKVIEEILINIKIIECFFKMGTTLGFFNYSSYFSNVLFFFKYQFTPLRSMLDPVIRKTKKNLMNSVQGSNELKSQDNDFYPTDMDLNRYNIAYQSR</sequence>
<organism evidence="3 4">
    <name type="scientific">Plasmodium cynomolgi (strain B)</name>
    <dbReference type="NCBI Taxonomy" id="1120755"/>
    <lineage>
        <taxon>Eukaryota</taxon>
        <taxon>Sar</taxon>
        <taxon>Alveolata</taxon>
        <taxon>Apicomplexa</taxon>
        <taxon>Aconoidasida</taxon>
        <taxon>Haemosporida</taxon>
        <taxon>Plasmodiidae</taxon>
        <taxon>Plasmodium</taxon>
        <taxon>Plasmodium (Plasmodium)</taxon>
    </lineage>
</organism>
<dbReference type="AlphaFoldDB" id="K6UNG2"/>
<evidence type="ECO:0000256" key="2">
    <source>
        <dbReference type="SAM" id="Phobius"/>
    </source>
</evidence>
<feature type="transmembrane region" description="Helical" evidence="2">
    <location>
        <begin position="134"/>
        <end position="158"/>
    </location>
</feature>
<keyword evidence="2" id="KW-0472">Membrane</keyword>
<feature type="region of interest" description="Disordered" evidence="1">
    <location>
        <begin position="65"/>
        <end position="93"/>
    </location>
</feature>
<dbReference type="RefSeq" id="XP_004227676.1">
    <property type="nucleotide sequence ID" value="XM_004227628.1"/>
</dbReference>